<dbReference type="EnsemblMetazoa" id="HelroT180123">
    <property type="protein sequence ID" value="HelroP180123"/>
    <property type="gene ID" value="HelroG180123"/>
</dbReference>
<dbReference type="AlphaFoldDB" id="T1FFH7"/>
<keyword evidence="3" id="KW-1185">Reference proteome</keyword>
<name>T1FFH7_HELRO</name>
<proteinExistence type="predicted"/>
<reference evidence="3" key="1">
    <citation type="submission" date="2012-12" db="EMBL/GenBank/DDBJ databases">
        <authorList>
            <person name="Hellsten U."/>
            <person name="Grimwood J."/>
            <person name="Chapman J.A."/>
            <person name="Shapiro H."/>
            <person name="Aerts A."/>
            <person name="Otillar R.P."/>
            <person name="Terry A.Y."/>
            <person name="Boore J.L."/>
            <person name="Simakov O."/>
            <person name="Marletaz F."/>
            <person name="Cho S.-J."/>
            <person name="Edsinger-Gonzales E."/>
            <person name="Havlak P."/>
            <person name="Kuo D.-H."/>
            <person name="Larsson T."/>
            <person name="Lv J."/>
            <person name="Arendt D."/>
            <person name="Savage R."/>
            <person name="Osoegawa K."/>
            <person name="de Jong P."/>
            <person name="Lindberg D.R."/>
            <person name="Seaver E.C."/>
            <person name="Weisblat D.A."/>
            <person name="Putnam N.H."/>
            <person name="Grigoriev I.V."/>
            <person name="Rokhsar D.S."/>
        </authorList>
    </citation>
    <scope>NUCLEOTIDE SEQUENCE</scope>
</reference>
<gene>
    <name evidence="2" type="primary">20207576</name>
    <name evidence="1" type="ORF">HELRODRAFT_180123</name>
</gene>
<dbReference type="CTD" id="20207576"/>
<dbReference type="EMBL" id="AMQM01007107">
    <property type="status" value="NOT_ANNOTATED_CDS"/>
    <property type="molecule type" value="Genomic_DNA"/>
</dbReference>
<organism evidence="2 3">
    <name type="scientific">Helobdella robusta</name>
    <name type="common">Californian leech</name>
    <dbReference type="NCBI Taxonomy" id="6412"/>
    <lineage>
        <taxon>Eukaryota</taxon>
        <taxon>Metazoa</taxon>
        <taxon>Spiralia</taxon>
        <taxon>Lophotrochozoa</taxon>
        <taxon>Annelida</taxon>
        <taxon>Clitellata</taxon>
        <taxon>Hirudinea</taxon>
        <taxon>Rhynchobdellida</taxon>
        <taxon>Glossiphoniidae</taxon>
        <taxon>Helobdella</taxon>
    </lineage>
</organism>
<evidence type="ECO:0000313" key="3">
    <source>
        <dbReference type="Proteomes" id="UP000015101"/>
    </source>
</evidence>
<evidence type="ECO:0000313" key="1">
    <source>
        <dbReference type="EMBL" id="ESN94783.1"/>
    </source>
</evidence>
<dbReference type="Proteomes" id="UP000015101">
    <property type="component" value="Unassembled WGS sequence"/>
</dbReference>
<dbReference type="KEGG" id="hro:HELRODRAFT_180123"/>
<dbReference type="InParanoid" id="T1FFH7"/>
<reference evidence="1 3" key="2">
    <citation type="journal article" date="2013" name="Nature">
        <title>Insights into bilaterian evolution from three spiralian genomes.</title>
        <authorList>
            <person name="Simakov O."/>
            <person name="Marletaz F."/>
            <person name="Cho S.J."/>
            <person name="Edsinger-Gonzales E."/>
            <person name="Havlak P."/>
            <person name="Hellsten U."/>
            <person name="Kuo D.H."/>
            <person name="Larsson T."/>
            <person name="Lv J."/>
            <person name="Arendt D."/>
            <person name="Savage R."/>
            <person name="Osoegawa K."/>
            <person name="de Jong P."/>
            <person name="Grimwood J."/>
            <person name="Chapman J.A."/>
            <person name="Shapiro H."/>
            <person name="Aerts A."/>
            <person name="Otillar R.P."/>
            <person name="Terry A.Y."/>
            <person name="Boore J.L."/>
            <person name="Grigoriev I.V."/>
            <person name="Lindberg D.R."/>
            <person name="Seaver E.C."/>
            <person name="Weisblat D.A."/>
            <person name="Putnam N.H."/>
            <person name="Rokhsar D.S."/>
        </authorList>
    </citation>
    <scope>NUCLEOTIDE SEQUENCE</scope>
</reference>
<dbReference type="HOGENOM" id="CLU_950862_0_0_1"/>
<dbReference type="GeneID" id="20207576"/>
<reference evidence="2" key="3">
    <citation type="submission" date="2015-06" db="UniProtKB">
        <authorList>
            <consortium name="EnsemblMetazoa"/>
        </authorList>
    </citation>
    <scope>IDENTIFICATION</scope>
</reference>
<dbReference type="EMBL" id="KB097563">
    <property type="protein sequence ID" value="ESN94783.1"/>
    <property type="molecule type" value="Genomic_DNA"/>
</dbReference>
<dbReference type="RefSeq" id="XP_009027141.1">
    <property type="nucleotide sequence ID" value="XM_009028893.1"/>
</dbReference>
<accession>T1FFH7</accession>
<evidence type="ECO:0000313" key="2">
    <source>
        <dbReference type="EnsemblMetazoa" id="HelroP180123"/>
    </source>
</evidence>
<dbReference type="OrthoDB" id="2016582at2759"/>
<protein>
    <submittedName>
        <fullName evidence="1 2">Uncharacterized protein</fullName>
    </submittedName>
</protein>
<sequence>MEFLGANISSGEGQNNFWNKKLENFKFIMQRLSIISKHDAMILILHAAYLPRLTFFPRTSPNPDESILKCFDQYLRDGFQTVFNVSLNQKVWQQAILPISVGDLGLGSVAEPAHSAFLASAAATATLQELLLFSDKSYPDNIRTQVYDKWRAVYGNVFGYETQFQKVWNASAISKSYENLLKLNCSAYDKARMMALKTSIPVIKKSVGLVEEGSFRPDGYTISPWAMGRSLVWDVTFPHTMADSHHHVIFTRVVLPKNGIYFDNLGTLTYNSWVAIYVDVLTIHAKLQKIGTY</sequence>